<organism evidence="9">
    <name type="scientific">freshwater metagenome</name>
    <dbReference type="NCBI Taxonomy" id="449393"/>
    <lineage>
        <taxon>unclassified sequences</taxon>
        <taxon>metagenomes</taxon>
        <taxon>ecological metagenomes</taxon>
    </lineage>
</organism>
<sequence length="294" mass="32129">MAKIGLPHHSRGKVRDLYQVDDDRMLMVASDRVSVFDVVLPDLIPDKGRALTALSDHWFENTASVWPNHLISSDPTDFPPTVGSQATGRAMLVRTAEPIRLECIARGYLFGSAFSEYQATGTVAGQKLPAGLEQAEKLPAPIFTATTKAETGHDETVTEAEAVALVGADIYDQVRHATLALYGAIANAAKACGLILADTKFEFGLIDGEVVVIDEMATSDSSRYWPGDSYAVGGSPPSFDKQFVRDFYLTTDWDQTPPAPPLPESVIGGTRARYIEAYEMLTSRSFDEWYENED</sequence>
<keyword evidence="6" id="KW-0658">Purine biosynthesis</keyword>
<dbReference type="NCBIfam" id="TIGR00081">
    <property type="entry name" value="purC"/>
    <property type="match status" value="1"/>
</dbReference>
<dbReference type="Gene3D" id="3.30.470.20">
    <property type="entry name" value="ATP-grasp fold, B domain"/>
    <property type="match status" value="1"/>
</dbReference>
<keyword evidence="5" id="KW-0547">Nucleotide-binding</keyword>
<evidence type="ECO:0000256" key="6">
    <source>
        <dbReference type="ARBA" id="ARBA00022755"/>
    </source>
</evidence>
<dbReference type="GO" id="GO:0005737">
    <property type="term" value="C:cytoplasm"/>
    <property type="evidence" value="ECO:0007669"/>
    <property type="project" value="TreeGrafter"/>
</dbReference>
<evidence type="ECO:0000256" key="1">
    <source>
        <dbReference type="ARBA" id="ARBA00004672"/>
    </source>
</evidence>
<dbReference type="PROSITE" id="PS01058">
    <property type="entry name" value="SAICAR_SYNTHETASE_2"/>
    <property type="match status" value="1"/>
</dbReference>
<reference evidence="9" key="1">
    <citation type="submission" date="2020-05" db="EMBL/GenBank/DDBJ databases">
        <authorList>
            <person name="Chiriac C."/>
            <person name="Salcher M."/>
            <person name="Ghai R."/>
            <person name="Kavagutti S V."/>
        </authorList>
    </citation>
    <scope>NUCLEOTIDE SEQUENCE</scope>
</reference>
<dbReference type="Gene3D" id="3.30.200.20">
    <property type="entry name" value="Phosphorylase Kinase, domain 1"/>
    <property type="match status" value="1"/>
</dbReference>
<evidence type="ECO:0000256" key="2">
    <source>
        <dbReference type="ARBA" id="ARBA00010190"/>
    </source>
</evidence>
<dbReference type="InterPro" id="IPR018236">
    <property type="entry name" value="SAICAR_synthetase_CS"/>
</dbReference>
<dbReference type="GO" id="GO:0004639">
    <property type="term" value="F:phosphoribosylaminoimidazolesuccinocarboxamide synthase activity"/>
    <property type="evidence" value="ECO:0007669"/>
    <property type="project" value="UniProtKB-EC"/>
</dbReference>
<dbReference type="HAMAP" id="MF_00137">
    <property type="entry name" value="SAICAR_synth"/>
    <property type="match status" value="1"/>
</dbReference>
<gene>
    <name evidence="9" type="ORF">UFOPK2683_01684</name>
</gene>
<evidence type="ECO:0000256" key="7">
    <source>
        <dbReference type="ARBA" id="ARBA00022840"/>
    </source>
</evidence>
<keyword evidence="4" id="KW-0436">Ligase</keyword>
<dbReference type="GO" id="GO:0006189">
    <property type="term" value="P:'de novo' IMP biosynthetic process"/>
    <property type="evidence" value="ECO:0007669"/>
    <property type="project" value="UniProtKB-UniPathway"/>
</dbReference>
<dbReference type="AlphaFoldDB" id="A0A6J6SRV8"/>
<accession>A0A6J6SRV8</accession>
<evidence type="ECO:0000256" key="5">
    <source>
        <dbReference type="ARBA" id="ARBA00022741"/>
    </source>
</evidence>
<dbReference type="PANTHER" id="PTHR43700:SF1">
    <property type="entry name" value="PHOSPHORIBOSYLAMINOIMIDAZOLE-SUCCINOCARBOXAMIDE SYNTHASE"/>
    <property type="match status" value="1"/>
</dbReference>
<comment type="similarity">
    <text evidence="2">Belongs to the SAICAR synthetase family.</text>
</comment>
<dbReference type="EC" id="6.3.2.6" evidence="3"/>
<dbReference type="CDD" id="cd01414">
    <property type="entry name" value="SAICAR_synt_Sc"/>
    <property type="match status" value="1"/>
</dbReference>
<dbReference type="EMBL" id="CAEZYK010000161">
    <property type="protein sequence ID" value="CAB4737726.1"/>
    <property type="molecule type" value="Genomic_DNA"/>
</dbReference>
<dbReference type="Pfam" id="PF01259">
    <property type="entry name" value="SAICAR_synt"/>
    <property type="match status" value="1"/>
</dbReference>
<name>A0A6J6SRV8_9ZZZZ</name>
<comment type="pathway">
    <text evidence="1">Purine metabolism; IMP biosynthesis via de novo pathway; 5-amino-1-(5-phospho-D-ribosyl)imidazole-4-carboxamide from 5-amino-1-(5-phospho-D-ribosyl)imidazole-4-carboxylate: step 1/2.</text>
</comment>
<dbReference type="NCBIfam" id="NF010568">
    <property type="entry name" value="PRK13961.1"/>
    <property type="match status" value="1"/>
</dbReference>
<evidence type="ECO:0000259" key="8">
    <source>
        <dbReference type="Pfam" id="PF01259"/>
    </source>
</evidence>
<proteinExistence type="inferred from homology"/>
<dbReference type="InterPro" id="IPR028923">
    <property type="entry name" value="SAICAR_synt/ADE2_N"/>
</dbReference>
<dbReference type="UniPathway" id="UPA00074">
    <property type="reaction ID" value="UER00131"/>
</dbReference>
<evidence type="ECO:0000313" key="9">
    <source>
        <dbReference type="EMBL" id="CAB4737726.1"/>
    </source>
</evidence>
<dbReference type="InterPro" id="IPR001636">
    <property type="entry name" value="SAICAR_synth"/>
</dbReference>
<dbReference type="PANTHER" id="PTHR43700">
    <property type="entry name" value="PHOSPHORIBOSYLAMINOIMIDAZOLE-SUCCINOCARBOXAMIDE SYNTHASE"/>
    <property type="match status" value="1"/>
</dbReference>
<dbReference type="GO" id="GO:0005524">
    <property type="term" value="F:ATP binding"/>
    <property type="evidence" value="ECO:0007669"/>
    <property type="project" value="UniProtKB-KW"/>
</dbReference>
<dbReference type="SUPFAM" id="SSF56104">
    <property type="entry name" value="SAICAR synthase-like"/>
    <property type="match status" value="1"/>
</dbReference>
<evidence type="ECO:0000256" key="3">
    <source>
        <dbReference type="ARBA" id="ARBA00012217"/>
    </source>
</evidence>
<evidence type="ECO:0000256" key="4">
    <source>
        <dbReference type="ARBA" id="ARBA00022598"/>
    </source>
</evidence>
<keyword evidence="7" id="KW-0067">ATP-binding</keyword>
<feature type="domain" description="SAICAR synthetase/ADE2 N-terminal" evidence="8">
    <location>
        <begin position="10"/>
        <end position="256"/>
    </location>
</feature>
<protein>
    <recommendedName>
        <fullName evidence="3">phosphoribosylaminoimidazolesuccinocarboxamide synthase</fullName>
        <ecNumber evidence="3">6.3.2.6</ecNumber>
    </recommendedName>
</protein>